<dbReference type="PANTHER" id="PTHR16950">
    <property type="entry name" value="ZINC TRANSPORTER SLC39A7 HISTIDINE-RICH MEMBRANE PROTEIN KE4"/>
    <property type="match status" value="1"/>
</dbReference>
<dbReference type="GO" id="GO:0016020">
    <property type="term" value="C:membrane"/>
    <property type="evidence" value="ECO:0007669"/>
    <property type="project" value="UniProtKB-SubCell"/>
</dbReference>
<dbReference type="Pfam" id="PF02535">
    <property type="entry name" value="Zip"/>
    <property type="match status" value="1"/>
</dbReference>
<dbReference type="GO" id="GO:0005385">
    <property type="term" value="F:zinc ion transmembrane transporter activity"/>
    <property type="evidence" value="ECO:0007669"/>
    <property type="project" value="TreeGrafter"/>
</dbReference>
<keyword evidence="4 5" id="KW-0472">Membrane</keyword>
<reference evidence="6" key="1">
    <citation type="submission" date="2019-11" db="UniProtKB">
        <authorList>
            <consortium name="WormBaseParasite"/>
        </authorList>
    </citation>
    <scope>IDENTIFICATION</scope>
</reference>
<organism evidence="6">
    <name type="scientific">Mesocestoides corti</name>
    <name type="common">Flatworm</name>
    <dbReference type="NCBI Taxonomy" id="53468"/>
    <lineage>
        <taxon>Eukaryota</taxon>
        <taxon>Metazoa</taxon>
        <taxon>Spiralia</taxon>
        <taxon>Lophotrochozoa</taxon>
        <taxon>Platyhelminthes</taxon>
        <taxon>Cestoda</taxon>
        <taxon>Eucestoda</taxon>
        <taxon>Cyclophyllidea</taxon>
        <taxon>Mesocestoididae</taxon>
        <taxon>Mesocestoides</taxon>
    </lineage>
</organism>
<dbReference type="InterPro" id="IPR003689">
    <property type="entry name" value="ZIP"/>
</dbReference>
<evidence type="ECO:0000256" key="5">
    <source>
        <dbReference type="SAM" id="Phobius"/>
    </source>
</evidence>
<sequence length="69" mass="7698">MIDRLLIDTRRDIDWVMLLPFTAGGFLYIALVSLLPTFLQEKTPRESLVQLGLIAMGVACVHGLTCTHL</sequence>
<dbReference type="WBParaSite" id="MCU_008651-RA">
    <property type="protein sequence ID" value="MCU_008651-RA"/>
    <property type="gene ID" value="MCU_008651"/>
</dbReference>
<dbReference type="PANTHER" id="PTHR16950:SF16">
    <property type="entry name" value="ZINC TRANSPORTER ZIP13"/>
    <property type="match status" value="1"/>
</dbReference>
<evidence type="ECO:0000313" key="6">
    <source>
        <dbReference type="WBParaSite" id="MCU_008651-RA"/>
    </source>
</evidence>
<proteinExistence type="predicted"/>
<feature type="transmembrane region" description="Helical" evidence="5">
    <location>
        <begin position="15"/>
        <end position="35"/>
    </location>
</feature>
<dbReference type="GO" id="GO:0006882">
    <property type="term" value="P:intracellular zinc ion homeostasis"/>
    <property type="evidence" value="ECO:0007669"/>
    <property type="project" value="TreeGrafter"/>
</dbReference>
<feature type="transmembrane region" description="Helical" evidence="5">
    <location>
        <begin position="47"/>
        <end position="65"/>
    </location>
</feature>
<evidence type="ECO:0000256" key="3">
    <source>
        <dbReference type="ARBA" id="ARBA00022989"/>
    </source>
</evidence>
<keyword evidence="2 5" id="KW-0812">Transmembrane</keyword>
<evidence type="ECO:0000256" key="4">
    <source>
        <dbReference type="ARBA" id="ARBA00023136"/>
    </source>
</evidence>
<protein>
    <submittedName>
        <fullName evidence="6">MFS transporter</fullName>
    </submittedName>
</protein>
<name>A0A5K3FIB6_MESCO</name>
<evidence type="ECO:0000256" key="2">
    <source>
        <dbReference type="ARBA" id="ARBA00022692"/>
    </source>
</evidence>
<dbReference type="AlphaFoldDB" id="A0A5K3FIB6"/>
<comment type="subcellular location">
    <subcellularLocation>
        <location evidence="1">Membrane</location>
        <topology evidence="1">Multi-pass membrane protein</topology>
    </subcellularLocation>
</comment>
<accession>A0A5K3FIB6</accession>
<keyword evidence="3 5" id="KW-1133">Transmembrane helix</keyword>
<evidence type="ECO:0000256" key="1">
    <source>
        <dbReference type="ARBA" id="ARBA00004141"/>
    </source>
</evidence>